<dbReference type="InterPro" id="IPR002018">
    <property type="entry name" value="CarbesteraseB"/>
</dbReference>
<dbReference type="Gene3D" id="3.40.50.1820">
    <property type="entry name" value="alpha/beta hydrolase"/>
    <property type="match status" value="1"/>
</dbReference>
<dbReference type="SUPFAM" id="SSF53474">
    <property type="entry name" value="alpha/beta-Hydrolases"/>
    <property type="match status" value="1"/>
</dbReference>
<keyword evidence="2 3" id="KW-0378">Hydrolase</keyword>
<dbReference type="ESTHER" id="9hypo-a0a151gd50">
    <property type="family name" value="Fungal_carboxylesterase_lipase"/>
</dbReference>
<dbReference type="STRING" id="98403.A0A151GD50"/>
<dbReference type="InterPro" id="IPR019826">
    <property type="entry name" value="Carboxylesterase_B_AS"/>
</dbReference>
<comment type="similarity">
    <text evidence="1 3">Belongs to the type-B carboxylesterase/lipase family.</text>
</comment>
<dbReference type="RefSeq" id="XP_040654326.1">
    <property type="nucleotide sequence ID" value="XM_040804222.1"/>
</dbReference>
<dbReference type="GeneID" id="63719578"/>
<feature type="chain" id="PRO_5007358724" description="Carboxylic ester hydrolase" evidence="3">
    <location>
        <begin position="25"/>
        <end position="589"/>
    </location>
</feature>
<dbReference type="InParanoid" id="A0A151GD50"/>
<comment type="caution">
    <text evidence="5">The sequence shown here is derived from an EMBL/GenBank/DDBJ whole genome shotgun (WGS) entry which is preliminary data.</text>
</comment>
<proteinExistence type="inferred from homology"/>
<evidence type="ECO:0000313" key="5">
    <source>
        <dbReference type="EMBL" id="KYK54974.1"/>
    </source>
</evidence>
<evidence type="ECO:0000256" key="3">
    <source>
        <dbReference type="RuleBase" id="RU361235"/>
    </source>
</evidence>
<dbReference type="InterPro" id="IPR019819">
    <property type="entry name" value="Carboxylesterase_B_CS"/>
</dbReference>
<feature type="signal peptide" evidence="3">
    <location>
        <begin position="1"/>
        <end position="24"/>
    </location>
</feature>
<dbReference type="Pfam" id="PF00135">
    <property type="entry name" value="COesterase"/>
    <property type="match status" value="1"/>
</dbReference>
<dbReference type="InterPro" id="IPR029058">
    <property type="entry name" value="AB_hydrolase_fold"/>
</dbReference>
<reference evidence="5 6" key="1">
    <citation type="journal article" date="2016" name="Sci. Rep.">
        <title>Insights into Adaptations to a Near-Obligate Nematode Endoparasitic Lifestyle from the Finished Genome of Drechmeria coniospora.</title>
        <authorList>
            <person name="Zhang L."/>
            <person name="Zhou Z."/>
            <person name="Guo Q."/>
            <person name="Fokkens L."/>
            <person name="Miskei M."/>
            <person name="Pocsi I."/>
            <person name="Zhang W."/>
            <person name="Chen M."/>
            <person name="Wang L."/>
            <person name="Sun Y."/>
            <person name="Donzelli B.G."/>
            <person name="Gibson D.M."/>
            <person name="Nelson D.R."/>
            <person name="Luo J.G."/>
            <person name="Rep M."/>
            <person name="Liu H."/>
            <person name="Yang S."/>
            <person name="Wang J."/>
            <person name="Krasnoff S.B."/>
            <person name="Xu Y."/>
            <person name="Molnar I."/>
            <person name="Lin M."/>
        </authorList>
    </citation>
    <scope>NUCLEOTIDE SEQUENCE [LARGE SCALE GENOMIC DNA]</scope>
    <source>
        <strain evidence="5 6">ARSEF 6962</strain>
    </source>
</reference>
<dbReference type="AlphaFoldDB" id="A0A151GD50"/>
<dbReference type="GO" id="GO:0016787">
    <property type="term" value="F:hydrolase activity"/>
    <property type="evidence" value="ECO:0007669"/>
    <property type="project" value="UniProtKB-KW"/>
</dbReference>
<dbReference type="PROSITE" id="PS00941">
    <property type="entry name" value="CARBOXYLESTERASE_B_2"/>
    <property type="match status" value="1"/>
</dbReference>
<keyword evidence="6" id="KW-1185">Reference proteome</keyword>
<name>A0A151GD50_DRECN</name>
<evidence type="ECO:0000313" key="6">
    <source>
        <dbReference type="Proteomes" id="UP000076580"/>
    </source>
</evidence>
<dbReference type="InterPro" id="IPR050309">
    <property type="entry name" value="Type-B_Carboxylest/Lipase"/>
</dbReference>
<sequence>MAHPFNLLLRCLVQVCLLVAPAAATNDAHHSPLVTVRNGTYAGVHSPGYRQDFFLGIPYAQVPGRFTVAKGLRASWNGIRNAGKYPPHCVGYGSDHVGYETSEDCLFLNVIRPAGVSAAANLPVAVWIHGGGLLVGGSADKRYNLSFIVERSVDMGTPIIGVSLNYRLSAYGFLPGREALNAGATNIGFRDQRLALRWLQENIDAFGGSPEKVTIFGESAGAESVSAQVLAYNGRDDQLFRGAIGQSGFGSVIRRSPYNGGFNETERLQASYDNLVSNTSCARFIGTAESLDCIRKAPIDELHRALNGSDSGPWPPTLDGDFFRDYTTHQLRKGNFRKVPVMIGINTDEGGNFSLDNGKVDTDEDVRKLLCRLLLSKQTEDDVDALVKELMHLYPNVQSVGIPSLIRWPHVIQPNDTMAQMLGAQYRRMAAIYGDMMFHYARRRANLAWSDHGVPSYSYRFDVLVNGQVPYFGSSHFQEVAFVFRNWNADGYDVNPFGGDDTEYTAKAKALSTTMATAWINFVNHLDPNGKDGLGLANNDVWPKYDRLTGSGVGNNIVWDVNGNYVELDDWRLEGMNWMITNGLSVFGS</sequence>
<dbReference type="PANTHER" id="PTHR11559">
    <property type="entry name" value="CARBOXYLESTERASE"/>
    <property type="match status" value="1"/>
</dbReference>
<feature type="domain" description="Carboxylesterase type B" evidence="4">
    <location>
        <begin position="31"/>
        <end position="546"/>
    </location>
</feature>
<evidence type="ECO:0000259" key="4">
    <source>
        <dbReference type="Pfam" id="PF00135"/>
    </source>
</evidence>
<protein>
    <recommendedName>
        <fullName evidence="3">Carboxylic ester hydrolase</fullName>
        <ecNumber evidence="3">3.1.1.-</ecNumber>
    </recommendedName>
</protein>
<dbReference type="Proteomes" id="UP000076580">
    <property type="component" value="Chromosome 03"/>
</dbReference>
<dbReference type="PROSITE" id="PS00122">
    <property type="entry name" value="CARBOXYLESTERASE_B_1"/>
    <property type="match status" value="1"/>
</dbReference>
<dbReference type="EC" id="3.1.1.-" evidence="3"/>
<dbReference type="EMBL" id="LAYC01000003">
    <property type="protein sequence ID" value="KYK54974.1"/>
    <property type="molecule type" value="Genomic_DNA"/>
</dbReference>
<evidence type="ECO:0000256" key="2">
    <source>
        <dbReference type="ARBA" id="ARBA00022801"/>
    </source>
</evidence>
<organism evidence="5 6">
    <name type="scientific">Drechmeria coniospora</name>
    <name type="common">Nematophagous fungus</name>
    <name type="synonym">Meria coniospora</name>
    <dbReference type="NCBI Taxonomy" id="98403"/>
    <lineage>
        <taxon>Eukaryota</taxon>
        <taxon>Fungi</taxon>
        <taxon>Dikarya</taxon>
        <taxon>Ascomycota</taxon>
        <taxon>Pezizomycotina</taxon>
        <taxon>Sordariomycetes</taxon>
        <taxon>Hypocreomycetidae</taxon>
        <taxon>Hypocreales</taxon>
        <taxon>Ophiocordycipitaceae</taxon>
        <taxon>Drechmeria</taxon>
    </lineage>
</organism>
<gene>
    <name evidence="5" type="ORF">DCS_06935</name>
</gene>
<keyword evidence="3" id="KW-0732">Signal</keyword>
<evidence type="ECO:0000256" key="1">
    <source>
        <dbReference type="ARBA" id="ARBA00005964"/>
    </source>
</evidence>
<accession>A0A151GD50</accession>